<dbReference type="Gene3D" id="3.20.20.300">
    <property type="entry name" value="Glycoside hydrolase, family 3, N-terminal domain"/>
    <property type="match status" value="1"/>
</dbReference>
<dbReference type="SUPFAM" id="SSF51445">
    <property type="entry name" value="(Trans)glycosidases"/>
    <property type="match status" value="1"/>
</dbReference>
<dbReference type="Gene3D" id="2.60.40.10">
    <property type="entry name" value="Immunoglobulins"/>
    <property type="match status" value="1"/>
</dbReference>
<dbReference type="Pfam" id="PF14310">
    <property type="entry name" value="Fn3-like"/>
    <property type="match status" value="1"/>
</dbReference>
<dbReference type="GO" id="GO:0016787">
    <property type="term" value="F:hydrolase activity"/>
    <property type="evidence" value="ECO:0007669"/>
    <property type="project" value="UniProtKB-KW"/>
</dbReference>
<evidence type="ECO:0000256" key="7">
    <source>
        <dbReference type="RuleBase" id="RU361161"/>
    </source>
</evidence>
<comment type="catalytic activity">
    <reaction evidence="1">
        <text>Hydrolysis of terminal, non-reducing beta-D-glucosyl residues with release of beta-D-glucose.</text>
        <dbReference type="EC" id="3.2.1.21"/>
    </reaction>
</comment>
<dbReference type="InterPro" id="IPR036962">
    <property type="entry name" value="Glyco_hydro_3_N_sf"/>
</dbReference>
<dbReference type="PRINTS" id="PR00133">
    <property type="entry name" value="GLHYDRLASE3"/>
</dbReference>
<dbReference type="InterPro" id="IPR017853">
    <property type="entry name" value="GH"/>
</dbReference>
<evidence type="ECO:0000256" key="4">
    <source>
        <dbReference type="ARBA" id="ARBA00022729"/>
    </source>
</evidence>
<dbReference type="Proteomes" id="UP000628669">
    <property type="component" value="Unassembled WGS sequence"/>
</dbReference>
<evidence type="ECO:0000313" key="10">
    <source>
        <dbReference type="Proteomes" id="UP000628669"/>
    </source>
</evidence>
<evidence type="ECO:0000256" key="5">
    <source>
        <dbReference type="ARBA" id="ARBA00022801"/>
    </source>
</evidence>
<dbReference type="PANTHER" id="PTHR30620">
    <property type="entry name" value="PERIPLASMIC BETA-GLUCOSIDASE-RELATED"/>
    <property type="match status" value="1"/>
</dbReference>
<evidence type="ECO:0000256" key="6">
    <source>
        <dbReference type="ARBA" id="ARBA00023295"/>
    </source>
</evidence>
<reference evidence="10" key="1">
    <citation type="submission" date="2021-01" db="EMBL/GenBank/DDBJ databases">
        <title>Genome public.</title>
        <authorList>
            <person name="Liu C."/>
            <person name="Sun Q."/>
        </authorList>
    </citation>
    <scope>NUCLEOTIDE SEQUENCE [LARGE SCALE GENOMIC DNA]</scope>
    <source>
        <strain evidence="10">YIM B02567</strain>
    </source>
</reference>
<dbReference type="InterPro" id="IPR026891">
    <property type="entry name" value="Fn3-like"/>
</dbReference>
<organism evidence="9 10">
    <name type="scientific">Chryseobacterium paridis</name>
    <dbReference type="NCBI Taxonomy" id="2800328"/>
    <lineage>
        <taxon>Bacteria</taxon>
        <taxon>Pseudomonadati</taxon>
        <taxon>Bacteroidota</taxon>
        <taxon>Flavobacteriia</taxon>
        <taxon>Flavobacteriales</taxon>
        <taxon>Weeksellaceae</taxon>
        <taxon>Chryseobacterium group</taxon>
        <taxon>Chryseobacterium</taxon>
    </lineage>
</organism>
<dbReference type="InterPro" id="IPR051915">
    <property type="entry name" value="Cellulose_Degrad_GH3"/>
</dbReference>
<dbReference type="InterPro" id="IPR013783">
    <property type="entry name" value="Ig-like_fold"/>
</dbReference>
<dbReference type="PANTHER" id="PTHR30620:SF16">
    <property type="entry name" value="LYSOSOMAL BETA GLUCOSIDASE"/>
    <property type="match status" value="1"/>
</dbReference>
<comment type="caution">
    <text evidence="9">The sequence shown here is derived from an EMBL/GenBank/DDBJ whole genome shotgun (WGS) entry which is preliminary data.</text>
</comment>
<comment type="similarity">
    <text evidence="2 7">Belongs to the glycosyl hydrolase 3 family.</text>
</comment>
<dbReference type="SMART" id="SM01217">
    <property type="entry name" value="Fn3_like"/>
    <property type="match status" value="1"/>
</dbReference>
<evidence type="ECO:0000259" key="8">
    <source>
        <dbReference type="SMART" id="SM01217"/>
    </source>
</evidence>
<dbReference type="InterPro" id="IPR001764">
    <property type="entry name" value="Glyco_hydro_3_N"/>
</dbReference>
<dbReference type="InterPro" id="IPR036881">
    <property type="entry name" value="Glyco_hydro_3_C_sf"/>
</dbReference>
<dbReference type="InterPro" id="IPR019800">
    <property type="entry name" value="Glyco_hydro_3_AS"/>
</dbReference>
<sequence>MKKAYFLLALATLGMNAYGQKTIDQKVSDLLSKMTLEEKVGQLVQYSGFAYATGPQNSNSATVLEEIKKGKVGSMLNVAGVEETKSFQKLALESRLKIPLLFGQDVIHGYRTTFPVNIGQAASWDLGLIEKSERIAATEASAYGIHWTFAPMVDIARDPRWGRVMEGSGEDTYLGTLIGLARIKGFQGKGLGNLDAIMACAKHFAAYGAAVGGRDYNSVDMSLRQLNETYLPPFKAAAEAGVATFMNSFNDINGIPATANQYILRDLLKGKWNYKGFVVSDWGSIGEMVNHGYTKDKAEAAEKAIIAGSDMDMESRVYMAELPKLVKEGKVDPKFIDDAARRILIKKFEMGLFDDPYRFSDDKRQKEQTNNQENRKFGREFGSKSIVLLKNQNNVLPLSKSTKTVALIGPFGKETVANHGFWSVAFKDDNQRIVSQFDGIKNQLDKNSTLLYAKGCNADDQDKSMFAEAIETAKKADVVIMTLGEGHAMSGEAKSRSNLHFSGVQEELLKEIAKTGKPIVLMINAGRPLVFDWAADNIPTILYTWWLGTEAGNSIADVLFGTVNPGGKLPMTFPRTEGQIPVYYNHYNTGRPAKTNKERSYVSAYIDLDNDPKFPFGYGLSYTKFKYSDMTLSAENLNGNQSLQIKVNVSNSGNYDGEEVVQLYIRDLFGKVVRPVKELKGFQKVFLKKGETKTVNFTLTPENLKFYDDQLNYDWEGGEFEIMVGTNSHEVQTKKINWIK</sequence>
<dbReference type="InterPro" id="IPR002772">
    <property type="entry name" value="Glyco_hydro_3_C"/>
</dbReference>
<dbReference type="RefSeq" id="WP_200245799.1">
    <property type="nucleotide sequence ID" value="NZ_JAENHK010000010.1"/>
</dbReference>
<protein>
    <recommendedName>
        <fullName evidence="3">beta-glucosidase</fullName>
        <ecNumber evidence="3">3.2.1.21</ecNumber>
    </recommendedName>
</protein>
<name>A0ABS1FV97_9FLAO</name>
<keyword evidence="4" id="KW-0732">Signal</keyword>
<dbReference type="Pfam" id="PF00933">
    <property type="entry name" value="Glyco_hydro_3"/>
    <property type="match status" value="1"/>
</dbReference>
<keyword evidence="5 7" id="KW-0378">Hydrolase</keyword>
<keyword evidence="6 7" id="KW-0326">Glycosidase</keyword>
<evidence type="ECO:0000256" key="2">
    <source>
        <dbReference type="ARBA" id="ARBA00005336"/>
    </source>
</evidence>
<dbReference type="EC" id="3.2.1.21" evidence="3"/>
<dbReference type="EMBL" id="JAENHK010000010">
    <property type="protein sequence ID" value="MBK1896332.1"/>
    <property type="molecule type" value="Genomic_DNA"/>
</dbReference>
<evidence type="ECO:0000256" key="3">
    <source>
        <dbReference type="ARBA" id="ARBA00012744"/>
    </source>
</evidence>
<dbReference type="Pfam" id="PF01915">
    <property type="entry name" value="Glyco_hydro_3_C"/>
    <property type="match status" value="1"/>
</dbReference>
<keyword evidence="10" id="KW-1185">Reference proteome</keyword>
<evidence type="ECO:0000313" key="9">
    <source>
        <dbReference type="EMBL" id="MBK1896332.1"/>
    </source>
</evidence>
<dbReference type="PROSITE" id="PS00775">
    <property type="entry name" value="GLYCOSYL_HYDROL_F3"/>
    <property type="match status" value="1"/>
</dbReference>
<feature type="domain" description="Fibronectin type III-like" evidence="8">
    <location>
        <begin position="659"/>
        <end position="728"/>
    </location>
</feature>
<dbReference type="SUPFAM" id="SSF52279">
    <property type="entry name" value="Beta-D-glucan exohydrolase, C-terminal domain"/>
    <property type="match status" value="1"/>
</dbReference>
<evidence type="ECO:0000256" key="1">
    <source>
        <dbReference type="ARBA" id="ARBA00000448"/>
    </source>
</evidence>
<dbReference type="Gene3D" id="3.40.50.1700">
    <property type="entry name" value="Glycoside hydrolase family 3 C-terminal domain"/>
    <property type="match status" value="1"/>
</dbReference>
<proteinExistence type="inferred from homology"/>
<gene>
    <name evidence="9" type="ORF">JHL15_11250</name>
</gene>
<accession>A0ABS1FV97</accession>